<dbReference type="Gene3D" id="1.10.10.10">
    <property type="entry name" value="Winged helix-like DNA-binding domain superfamily/Winged helix DNA-binding domain"/>
    <property type="match status" value="1"/>
</dbReference>
<evidence type="ECO:0000256" key="1">
    <source>
        <dbReference type="ARBA" id="ARBA00023015"/>
    </source>
</evidence>
<evidence type="ECO:0000259" key="4">
    <source>
        <dbReference type="PROSITE" id="PS50043"/>
    </source>
</evidence>
<accession>A0A3B1A5B3</accession>
<evidence type="ECO:0000256" key="3">
    <source>
        <dbReference type="ARBA" id="ARBA00023163"/>
    </source>
</evidence>
<dbReference type="PANTHER" id="PTHR44688:SF16">
    <property type="entry name" value="DNA-BINDING TRANSCRIPTIONAL ACTIVATOR DEVR_DOSR"/>
    <property type="match status" value="1"/>
</dbReference>
<feature type="domain" description="HTH luxR-type" evidence="4">
    <location>
        <begin position="58"/>
        <end position="123"/>
    </location>
</feature>
<keyword evidence="2" id="KW-0238">DNA-binding</keyword>
<dbReference type="CDD" id="cd06170">
    <property type="entry name" value="LuxR_C_like"/>
    <property type="match status" value="1"/>
</dbReference>
<dbReference type="EMBL" id="UOFU01000165">
    <property type="protein sequence ID" value="VAW99261.1"/>
    <property type="molecule type" value="Genomic_DNA"/>
</dbReference>
<name>A0A3B1A5B3_9ZZZZ</name>
<dbReference type="SMART" id="SM00421">
    <property type="entry name" value="HTH_LUXR"/>
    <property type="match status" value="1"/>
</dbReference>
<evidence type="ECO:0000313" key="5">
    <source>
        <dbReference type="EMBL" id="VAW99261.1"/>
    </source>
</evidence>
<dbReference type="GO" id="GO:0003677">
    <property type="term" value="F:DNA binding"/>
    <property type="evidence" value="ECO:0007669"/>
    <property type="project" value="UniProtKB-KW"/>
</dbReference>
<dbReference type="InterPro" id="IPR036388">
    <property type="entry name" value="WH-like_DNA-bd_sf"/>
</dbReference>
<protein>
    <recommendedName>
        <fullName evidence="4">HTH luxR-type domain-containing protein</fullName>
    </recommendedName>
</protein>
<dbReference type="AlphaFoldDB" id="A0A3B1A5B3"/>
<proteinExistence type="predicted"/>
<dbReference type="PROSITE" id="PS00622">
    <property type="entry name" value="HTH_LUXR_1"/>
    <property type="match status" value="1"/>
</dbReference>
<dbReference type="InterPro" id="IPR000792">
    <property type="entry name" value="Tscrpt_reg_LuxR_C"/>
</dbReference>
<reference evidence="5" key="1">
    <citation type="submission" date="2018-06" db="EMBL/GenBank/DDBJ databases">
        <authorList>
            <person name="Zhirakovskaya E."/>
        </authorList>
    </citation>
    <scope>NUCLEOTIDE SEQUENCE</scope>
</reference>
<dbReference type="PRINTS" id="PR00038">
    <property type="entry name" value="HTHLUXR"/>
</dbReference>
<gene>
    <name evidence="5" type="ORF">MNBD_GAMMA20-1531</name>
</gene>
<dbReference type="GO" id="GO:0006355">
    <property type="term" value="P:regulation of DNA-templated transcription"/>
    <property type="evidence" value="ECO:0007669"/>
    <property type="project" value="InterPro"/>
</dbReference>
<evidence type="ECO:0000256" key="2">
    <source>
        <dbReference type="ARBA" id="ARBA00023125"/>
    </source>
</evidence>
<dbReference type="InterPro" id="IPR016032">
    <property type="entry name" value="Sig_transdc_resp-reg_C-effctor"/>
</dbReference>
<dbReference type="SUPFAM" id="SSF46894">
    <property type="entry name" value="C-terminal effector domain of the bipartite response regulators"/>
    <property type="match status" value="1"/>
</dbReference>
<organism evidence="5">
    <name type="scientific">hydrothermal vent metagenome</name>
    <dbReference type="NCBI Taxonomy" id="652676"/>
    <lineage>
        <taxon>unclassified sequences</taxon>
        <taxon>metagenomes</taxon>
        <taxon>ecological metagenomes</taxon>
    </lineage>
</organism>
<sequence length="124" mass="13430">LTGQATVAAAARAINAGRIFRFLQKPCNPKDFVGVVTDAFNSQTPLTVKPDPFGQGLSADELAALSSREQGVLKLLLDGHRVSGIASRLHISPHTVRNHLKALFLKLNVHSQSQLIGKCRPRQK</sequence>
<dbReference type="PROSITE" id="PS50043">
    <property type="entry name" value="HTH_LUXR_2"/>
    <property type="match status" value="1"/>
</dbReference>
<dbReference type="Pfam" id="PF00196">
    <property type="entry name" value="GerE"/>
    <property type="match status" value="1"/>
</dbReference>
<keyword evidence="3" id="KW-0804">Transcription</keyword>
<keyword evidence="1" id="KW-0805">Transcription regulation</keyword>
<feature type="non-terminal residue" evidence="5">
    <location>
        <position position="1"/>
    </location>
</feature>
<dbReference type="PANTHER" id="PTHR44688">
    <property type="entry name" value="DNA-BINDING TRANSCRIPTIONAL ACTIVATOR DEVR_DOSR"/>
    <property type="match status" value="1"/>
</dbReference>